<dbReference type="InterPro" id="IPR036770">
    <property type="entry name" value="Ankyrin_rpt-contain_sf"/>
</dbReference>
<dbReference type="PROSITE" id="PS50297">
    <property type="entry name" value="ANK_REP_REGION"/>
    <property type="match status" value="6"/>
</dbReference>
<evidence type="ECO:0000256" key="5">
    <source>
        <dbReference type="ARBA" id="ARBA00023043"/>
    </source>
</evidence>
<dbReference type="Proteomes" id="UP000318571">
    <property type="component" value="Chromosome 9"/>
</dbReference>
<dbReference type="InterPro" id="IPR013761">
    <property type="entry name" value="SAM/pointed_sf"/>
</dbReference>
<keyword evidence="2" id="KW-0328">Glycosyltransferase</keyword>
<dbReference type="InterPro" id="IPR001660">
    <property type="entry name" value="SAM"/>
</dbReference>
<feature type="repeat" description="ANK" evidence="8">
    <location>
        <begin position="75"/>
        <end position="107"/>
    </location>
</feature>
<feature type="repeat" description="ANK" evidence="8">
    <location>
        <begin position="317"/>
        <end position="343"/>
    </location>
</feature>
<dbReference type="EC" id="2.4.2.30" evidence="1"/>
<dbReference type="PANTHER" id="PTHR24171:SF9">
    <property type="entry name" value="ANKYRIN REPEAT DOMAIN-CONTAINING PROTEIN 39"/>
    <property type="match status" value="1"/>
</dbReference>
<feature type="repeat" description="ANK" evidence="8">
    <location>
        <begin position="108"/>
        <end position="140"/>
    </location>
</feature>
<dbReference type="STRING" id="6832.A0A553NX97"/>
<dbReference type="Gene3D" id="1.10.150.50">
    <property type="entry name" value="Transcription Factor, Ets-1"/>
    <property type="match status" value="1"/>
</dbReference>
<organism evidence="11 12">
    <name type="scientific">Tigriopus californicus</name>
    <name type="common">Marine copepod</name>
    <dbReference type="NCBI Taxonomy" id="6832"/>
    <lineage>
        <taxon>Eukaryota</taxon>
        <taxon>Metazoa</taxon>
        <taxon>Ecdysozoa</taxon>
        <taxon>Arthropoda</taxon>
        <taxon>Crustacea</taxon>
        <taxon>Multicrustacea</taxon>
        <taxon>Hexanauplia</taxon>
        <taxon>Copepoda</taxon>
        <taxon>Harpacticoida</taxon>
        <taxon>Harpacticidae</taxon>
        <taxon>Tigriopus</taxon>
    </lineage>
</organism>
<dbReference type="SMART" id="SM00454">
    <property type="entry name" value="SAM"/>
    <property type="match status" value="1"/>
</dbReference>
<comment type="similarity">
    <text evidence="6">Belongs to the ARTD/PARP family.</text>
</comment>
<feature type="compositionally biased region" description="Basic residues" evidence="9">
    <location>
        <begin position="594"/>
        <end position="616"/>
    </location>
</feature>
<sequence length="910" mass="100018">MTIADDHFHVHELFRACEIGDPSLVQQIILNHQLSVDVRDNDDITGLQVAAANDQIDIVKLLIKKKANLNTSNSSGWAPLHHGAFHGHTKMCHLLIRHGADVSARNKFGATPLNIATASGHQSTVKCLLEAGATLDEENVPQFTNCPLPFSTAALFARTAVLRNFIAKLPALVNITNPDSLWTPLMLAASSGSKPTVQLLIENGADPNKLNGVDETALDISVTLGRNEVKAFLDGITTVRNKTESREGRVQEEYFDAIRGNNVSFISELIHSKLIDVNCTDNVGATGLMIASISGHLDVVKTLVALKASLDLQDRVNGWTALMQATFYGHKAIAKYLLDNGANPCVAAFNNCTALDLASLVEETDTQLLRLLAGKTIDKAPPLLMLDFKKNALERSVSVADFGRIRSAQRKGFKGWFGRLSGQLRKLKPDMRSKVSINIIPSEPGHVNGIDDMRIEEFATLENDVGVDINGSIFTLGFSAATTDLSSYGVSPLEPPLFHTMQSSTNKHSPVSDILIPNGFSSKSSKSKQKSAPTTEKLLNSSKSDSEVQEKNFRHSTSSKRETGQDRKKSKRSHKRSRSLNFVPKPTLNDRKDLPRKHHHHHHHHSHQRHDSKTKRPPTSLEELLEQSHLSHLLSLFQKEEIDLAALKIMDEADLKDLGITRSRDRKNILKQAKDFVCHYQFQSLFTMAGMVPPVVLKASTRHTATLIFLHGLGDTGVGWAGALNTIRPPYMKVICPTAPIIPVTLNQGMPMPAWYDILDLDTSEPGKREDLDGVALASTNLEGLIDHETNEAIPRERIIIGGFSQGGALSLYTTLKAEKPLAGCLALSAYIPGNIPPVSGAKTCSTPVLQIHGEMDEVVPFSRGKQTYDILEKFMTEIKFKNYPHMGHEGTEEELQVVKSFLMDKCPEI</sequence>
<feature type="region of interest" description="Disordered" evidence="9">
    <location>
        <begin position="499"/>
        <end position="620"/>
    </location>
</feature>
<evidence type="ECO:0000256" key="6">
    <source>
        <dbReference type="ARBA" id="ARBA00024347"/>
    </source>
</evidence>
<dbReference type="GO" id="GO:0016787">
    <property type="term" value="F:hydrolase activity"/>
    <property type="evidence" value="ECO:0007669"/>
    <property type="project" value="InterPro"/>
</dbReference>
<feature type="repeat" description="ANK" evidence="8">
    <location>
        <begin position="42"/>
        <end position="74"/>
    </location>
</feature>
<feature type="compositionally biased region" description="Polar residues" evidence="9">
    <location>
        <begin position="500"/>
        <end position="509"/>
    </location>
</feature>
<dbReference type="GO" id="GO:0016779">
    <property type="term" value="F:nucleotidyltransferase activity"/>
    <property type="evidence" value="ECO:0007669"/>
    <property type="project" value="UniProtKB-KW"/>
</dbReference>
<proteinExistence type="inferred from homology"/>
<dbReference type="Pfam" id="PF12796">
    <property type="entry name" value="Ank_2"/>
    <property type="match status" value="3"/>
</dbReference>
<dbReference type="InterPro" id="IPR002110">
    <property type="entry name" value="Ankyrin_rpt"/>
</dbReference>
<feature type="compositionally biased region" description="Basic residues" evidence="9">
    <location>
        <begin position="568"/>
        <end position="578"/>
    </location>
</feature>
<gene>
    <name evidence="11" type="ORF">TCAL_02873</name>
</gene>
<dbReference type="SUPFAM" id="SSF47769">
    <property type="entry name" value="SAM/Pointed domain"/>
    <property type="match status" value="1"/>
</dbReference>
<dbReference type="SMART" id="SM00248">
    <property type="entry name" value="ANK"/>
    <property type="match status" value="7"/>
</dbReference>
<dbReference type="PANTHER" id="PTHR24171">
    <property type="entry name" value="ANKYRIN REPEAT DOMAIN-CONTAINING PROTEIN 39-RELATED"/>
    <property type="match status" value="1"/>
</dbReference>
<keyword evidence="4" id="KW-0677">Repeat</keyword>
<dbReference type="Gene3D" id="1.25.40.20">
    <property type="entry name" value="Ankyrin repeat-containing domain"/>
    <property type="match status" value="3"/>
</dbReference>
<keyword evidence="12" id="KW-1185">Reference proteome</keyword>
<dbReference type="InterPro" id="IPR029058">
    <property type="entry name" value="AB_hydrolase_fold"/>
</dbReference>
<evidence type="ECO:0000256" key="9">
    <source>
        <dbReference type="SAM" id="MobiDB-lite"/>
    </source>
</evidence>
<accession>A0A553NX97</accession>
<dbReference type="InterPro" id="IPR003140">
    <property type="entry name" value="PLipase/COase/thioEstase"/>
</dbReference>
<feature type="repeat" description="ANK" evidence="8">
    <location>
        <begin position="180"/>
        <end position="212"/>
    </location>
</feature>
<evidence type="ECO:0000256" key="3">
    <source>
        <dbReference type="ARBA" id="ARBA00022695"/>
    </source>
</evidence>
<keyword evidence="3" id="KW-0548">Nucleotidyltransferase</keyword>
<dbReference type="SUPFAM" id="SSF53474">
    <property type="entry name" value="alpha/beta-Hydrolases"/>
    <property type="match status" value="1"/>
</dbReference>
<dbReference type="PROSITE" id="PS50088">
    <property type="entry name" value="ANK_REPEAT"/>
    <property type="match status" value="6"/>
</dbReference>
<keyword evidence="5 8" id="KW-0040">ANK repeat</keyword>
<name>A0A553NX97_TIGCA</name>
<feature type="domain" description="SAM" evidence="10">
    <location>
        <begin position="613"/>
        <end position="679"/>
    </location>
</feature>
<comment type="catalytic activity">
    <reaction evidence="7">
        <text>NAD(+) + (ADP-D-ribosyl)n-acceptor = nicotinamide + (ADP-D-ribosyl)n+1-acceptor + H(+).</text>
        <dbReference type="EC" id="2.4.2.30"/>
    </reaction>
</comment>
<keyword evidence="3" id="KW-0808">Transferase</keyword>
<feature type="compositionally biased region" description="Basic and acidic residues" evidence="9">
    <location>
        <begin position="544"/>
        <end position="567"/>
    </location>
</feature>
<dbReference type="Pfam" id="PF00536">
    <property type="entry name" value="SAM_1"/>
    <property type="match status" value="1"/>
</dbReference>
<protein>
    <recommendedName>
        <fullName evidence="1">NAD(+) ADP-ribosyltransferase</fullName>
        <ecNumber evidence="1">2.4.2.30</ecNumber>
    </recommendedName>
</protein>
<dbReference type="Gene3D" id="3.40.50.1820">
    <property type="entry name" value="alpha/beta hydrolase"/>
    <property type="match status" value="1"/>
</dbReference>
<dbReference type="AlphaFoldDB" id="A0A553NX97"/>
<dbReference type="GO" id="GO:0003950">
    <property type="term" value="F:NAD+ poly-ADP-ribosyltransferase activity"/>
    <property type="evidence" value="ECO:0007669"/>
    <property type="project" value="UniProtKB-EC"/>
</dbReference>
<dbReference type="PRINTS" id="PR01415">
    <property type="entry name" value="ANKYRIN"/>
</dbReference>
<evidence type="ECO:0000313" key="11">
    <source>
        <dbReference type="EMBL" id="TRY70037.1"/>
    </source>
</evidence>
<dbReference type="SUPFAM" id="SSF48403">
    <property type="entry name" value="Ankyrin repeat"/>
    <property type="match status" value="2"/>
</dbReference>
<dbReference type="Pfam" id="PF00023">
    <property type="entry name" value="Ank"/>
    <property type="match status" value="1"/>
</dbReference>
<evidence type="ECO:0000256" key="2">
    <source>
        <dbReference type="ARBA" id="ARBA00022676"/>
    </source>
</evidence>
<dbReference type="Pfam" id="PF02230">
    <property type="entry name" value="Abhydrolase_2"/>
    <property type="match status" value="1"/>
</dbReference>
<evidence type="ECO:0000256" key="7">
    <source>
        <dbReference type="ARBA" id="ARBA00033987"/>
    </source>
</evidence>
<evidence type="ECO:0000256" key="1">
    <source>
        <dbReference type="ARBA" id="ARBA00012020"/>
    </source>
</evidence>
<reference evidence="11 12" key="1">
    <citation type="journal article" date="2018" name="Nat. Ecol. Evol.">
        <title>Genomic signatures of mitonuclear coevolution across populations of Tigriopus californicus.</title>
        <authorList>
            <person name="Barreto F.S."/>
            <person name="Watson E.T."/>
            <person name="Lima T.G."/>
            <person name="Willett C.S."/>
            <person name="Edmands S."/>
            <person name="Li W."/>
            <person name="Burton R.S."/>
        </authorList>
    </citation>
    <scope>NUCLEOTIDE SEQUENCE [LARGE SCALE GENOMIC DNA]</scope>
    <source>
        <strain evidence="11 12">San Diego</strain>
    </source>
</reference>
<evidence type="ECO:0000256" key="8">
    <source>
        <dbReference type="PROSITE-ProRule" id="PRU00023"/>
    </source>
</evidence>
<dbReference type="EMBL" id="VCGU01000009">
    <property type="protein sequence ID" value="TRY70037.1"/>
    <property type="molecule type" value="Genomic_DNA"/>
</dbReference>
<evidence type="ECO:0000256" key="4">
    <source>
        <dbReference type="ARBA" id="ARBA00022737"/>
    </source>
</evidence>
<feature type="compositionally biased region" description="Polar residues" evidence="9">
    <location>
        <begin position="532"/>
        <end position="543"/>
    </location>
</feature>
<feature type="repeat" description="ANK" evidence="8">
    <location>
        <begin position="283"/>
        <end position="315"/>
    </location>
</feature>
<comment type="caution">
    <text evidence="11">The sequence shown here is derived from an EMBL/GenBank/DDBJ whole genome shotgun (WGS) entry which is preliminary data.</text>
</comment>
<evidence type="ECO:0000313" key="12">
    <source>
        <dbReference type="Proteomes" id="UP000318571"/>
    </source>
</evidence>
<evidence type="ECO:0000259" key="10">
    <source>
        <dbReference type="SMART" id="SM00454"/>
    </source>
</evidence>